<dbReference type="EMBL" id="BTPU01000002">
    <property type="protein sequence ID" value="GMQ60898.1"/>
    <property type="molecule type" value="Genomic_DNA"/>
</dbReference>
<name>A0ACB5UG46_9FIRM</name>
<evidence type="ECO:0000313" key="1">
    <source>
        <dbReference type="EMBL" id="GMQ60898.1"/>
    </source>
</evidence>
<gene>
    <name evidence="1" type="ORF">AN2V17_01250</name>
</gene>
<comment type="caution">
    <text evidence="1">The sequence shown here is derived from an EMBL/GenBank/DDBJ whole genome shotgun (WGS) entry which is preliminary data.</text>
</comment>
<keyword evidence="2" id="KW-1185">Reference proteome</keyword>
<sequence length="336" mass="38884">MDKFIPAKVLYEEKILEYELGKTLYERYKNLNIEMIPIEKHHDVEFIKKAPDEKFVEFKKYLVLGIRKSLQLTPNKLSADFIVPFTSSGCSAICTYCYLVCNFFKGSYLRIFVNREAMINSVKRKIKQVGERKIYEIGSTSDMVLENTITGNLRWAIEEFGKLDNATCTFATKFAMVDDLLDADHNGNTQMRISVNPDYIIRKVEIGTSKLEDRIDAANKMFNAGYRVGVNIAPIILLDNWQEMYRELLESLSKKLDDKLKEQLFFELIFMTYGYANDTINSAALKGVLNVFDRSKMCPKGRGKFCYDLDIREDAARYFKDLIAHYFPNATISYIV</sequence>
<dbReference type="Proteomes" id="UP001374599">
    <property type="component" value="Unassembled WGS sequence"/>
</dbReference>
<evidence type="ECO:0000313" key="2">
    <source>
        <dbReference type="Proteomes" id="UP001374599"/>
    </source>
</evidence>
<protein>
    <submittedName>
        <fullName evidence="1">Uncharacterized protein</fullName>
    </submittedName>
</protein>
<organism evidence="1 2">
    <name type="scientific">Vallitalea maricola</name>
    <dbReference type="NCBI Taxonomy" id="3074433"/>
    <lineage>
        <taxon>Bacteria</taxon>
        <taxon>Bacillati</taxon>
        <taxon>Bacillota</taxon>
        <taxon>Clostridia</taxon>
        <taxon>Lachnospirales</taxon>
        <taxon>Vallitaleaceae</taxon>
        <taxon>Vallitalea</taxon>
    </lineage>
</organism>
<reference evidence="1" key="1">
    <citation type="submission" date="2023-09" db="EMBL/GenBank/DDBJ databases">
        <title>Vallitalea sediminicola and Vallitalea maricola sp. nov., anaerobic bacteria isolated from marine sediment.</title>
        <authorList>
            <person name="Hirano S."/>
            <person name="Maeda A."/>
            <person name="Terahara T."/>
            <person name="Mori K."/>
            <person name="Hamada M."/>
            <person name="Matsumoto R."/>
            <person name="Kobayashi T."/>
        </authorList>
    </citation>
    <scope>NUCLEOTIDE SEQUENCE</scope>
    <source>
        <strain evidence="1">AN17-2</strain>
    </source>
</reference>
<accession>A0ACB5UG46</accession>
<proteinExistence type="predicted"/>